<feature type="region of interest" description="Disordered" evidence="1">
    <location>
        <begin position="25"/>
        <end position="92"/>
    </location>
</feature>
<comment type="caution">
    <text evidence="4">The sequence shown here is derived from an EMBL/GenBank/DDBJ whole genome shotgun (WGS) entry which is preliminary data.</text>
</comment>
<dbReference type="STRING" id="863239.GCA_000213935_01418"/>
<evidence type="ECO:0000259" key="3">
    <source>
        <dbReference type="Pfam" id="PF05305"/>
    </source>
</evidence>
<dbReference type="Pfam" id="PF05305">
    <property type="entry name" value="DUF732"/>
    <property type="match status" value="1"/>
</dbReference>
<name>A0A3D4T362_9CORY</name>
<organism evidence="4 5">
    <name type="scientific">Corynebacterium nuruki</name>
    <dbReference type="NCBI Taxonomy" id="1032851"/>
    <lineage>
        <taxon>Bacteria</taxon>
        <taxon>Bacillati</taxon>
        <taxon>Actinomycetota</taxon>
        <taxon>Actinomycetes</taxon>
        <taxon>Mycobacteriales</taxon>
        <taxon>Corynebacteriaceae</taxon>
        <taxon>Corynebacterium</taxon>
    </lineage>
</organism>
<dbReference type="EMBL" id="DQID01000338">
    <property type="protein sequence ID" value="HCT15717.1"/>
    <property type="molecule type" value="Genomic_DNA"/>
</dbReference>
<accession>A0A3D4T362</accession>
<reference evidence="4 5" key="1">
    <citation type="journal article" date="2018" name="Nat. Biotechnol.">
        <title>A standardized bacterial taxonomy based on genome phylogeny substantially revises the tree of life.</title>
        <authorList>
            <person name="Parks D.H."/>
            <person name="Chuvochina M."/>
            <person name="Waite D.W."/>
            <person name="Rinke C."/>
            <person name="Skarshewski A."/>
            <person name="Chaumeil P.A."/>
            <person name="Hugenholtz P."/>
        </authorList>
    </citation>
    <scope>NUCLEOTIDE SEQUENCE [LARGE SCALE GENOMIC DNA]</scope>
    <source>
        <strain evidence="4">UBA11247</strain>
    </source>
</reference>
<feature type="chain" id="PRO_5038347454" description="DUF732 domain-containing protein" evidence="2">
    <location>
        <begin position="22"/>
        <end position="171"/>
    </location>
</feature>
<keyword evidence="2" id="KW-0732">Signal</keyword>
<dbReference type="Proteomes" id="UP000261739">
    <property type="component" value="Unassembled WGS sequence"/>
</dbReference>
<proteinExistence type="predicted"/>
<evidence type="ECO:0000256" key="1">
    <source>
        <dbReference type="SAM" id="MobiDB-lite"/>
    </source>
</evidence>
<dbReference type="PROSITE" id="PS51257">
    <property type="entry name" value="PROKAR_LIPOPROTEIN"/>
    <property type="match status" value="1"/>
</dbReference>
<feature type="domain" description="DUF732" evidence="3">
    <location>
        <begin position="92"/>
        <end position="169"/>
    </location>
</feature>
<dbReference type="InterPro" id="IPR007969">
    <property type="entry name" value="DUF732"/>
</dbReference>
<protein>
    <recommendedName>
        <fullName evidence="3">DUF732 domain-containing protein</fullName>
    </recommendedName>
</protein>
<evidence type="ECO:0000313" key="4">
    <source>
        <dbReference type="EMBL" id="HCT15717.1"/>
    </source>
</evidence>
<evidence type="ECO:0000256" key="2">
    <source>
        <dbReference type="SAM" id="SignalP"/>
    </source>
</evidence>
<gene>
    <name evidence="4" type="ORF">DIW82_13285</name>
</gene>
<sequence>MKNRILTLACAVALGGGLLVACGDDGSTVDSSDVSSTPSVAPGGTRSSGSASATSPVETTTPSPHSGNGEDAAAGITEVTELPPESAVRNDKDHKFLDELKSNGLDIKDQIVQDQVIAVANDYCRSQSSGEDTGFILAVAGQLQGQGVTDKDPEQVASVIRDAASSTYCGA</sequence>
<evidence type="ECO:0000313" key="5">
    <source>
        <dbReference type="Proteomes" id="UP000261739"/>
    </source>
</evidence>
<feature type="signal peptide" evidence="2">
    <location>
        <begin position="1"/>
        <end position="21"/>
    </location>
</feature>
<dbReference type="AlphaFoldDB" id="A0A3D4T362"/>
<feature type="compositionally biased region" description="Polar residues" evidence="1">
    <location>
        <begin position="57"/>
        <end position="66"/>
    </location>
</feature>
<dbReference type="RefSeq" id="WP_273053345.1">
    <property type="nucleotide sequence ID" value="NZ_DAITTW010000006.1"/>
</dbReference>
<feature type="compositionally biased region" description="Low complexity" evidence="1">
    <location>
        <begin position="25"/>
        <end position="56"/>
    </location>
</feature>